<dbReference type="KEGG" id="rtc:APU90_08845"/>
<keyword evidence="1" id="KW-1133">Transmembrane helix</keyword>
<keyword evidence="1" id="KW-0812">Transmembrane</keyword>
<evidence type="ECO:0008006" key="6">
    <source>
        <dbReference type="Google" id="ProtNLM"/>
    </source>
</evidence>
<dbReference type="PATRIC" id="fig|145458.7.peg.1877"/>
<dbReference type="Proteomes" id="UP000052979">
    <property type="component" value="Unassembled WGS sequence"/>
</dbReference>
<sequence>MGIFAIEFDSGDIEVMDVAKDSDDRALGVAASDTGLSTPASKIVTGAVNVAVPVALYYLSRALGASQVVALMTGVAWSVVSIVIVFAITRRISASSGVVGFLLLLSVITAWVTRDASSVLVASGIVPAGIGLLMIVSACVGRPVIQSLIAPAMDAAAKNERVTATWMWENEPTYRRAMTVSTALWGFLVLAEAVAGIVLAVSLPVDEVVVVRPVVAFLIVGVAGVCQYVYIRQLKKSVPEELREGGNVQRTVRGS</sequence>
<dbReference type="RefSeq" id="WP_027691660.1">
    <property type="nucleotide sequence ID" value="NZ_CP010848.1"/>
</dbReference>
<keyword evidence="1" id="KW-0472">Membrane</keyword>
<evidence type="ECO:0000313" key="4">
    <source>
        <dbReference type="Proteomes" id="UP000052979"/>
    </source>
</evidence>
<feature type="transmembrane region" description="Helical" evidence="1">
    <location>
        <begin position="209"/>
        <end position="231"/>
    </location>
</feature>
<organism evidence="2 4">
    <name type="scientific">Rathayibacter toxicus</name>
    <dbReference type="NCBI Taxonomy" id="145458"/>
    <lineage>
        <taxon>Bacteria</taxon>
        <taxon>Bacillati</taxon>
        <taxon>Actinomycetota</taxon>
        <taxon>Actinomycetes</taxon>
        <taxon>Micrococcales</taxon>
        <taxon>Microbacteriaceae</taxon>
        <taxon>Rathayibacter</taxon>
    </lineage>
</organism>
<dbReference type="GeneID" id="93666704"/>
<name>A0A0C5BFR1_9MICO</name>
<accession>A0A0C5BFR1</accession>
<dbReference type="EMBL" id="PSWU01000012">
    <property type="protein sequence ID" value="PPI14511.1"/>
    <property type="molecule type" value="Genomic_DNA"/>
</dbReference>
<reference evidence="3 5" key="2">
    <citation type="submission" date="2018-02" db="EMBL/GenBank/DDBJ databases">
        <title>Bacteriophage NCPPB3778 and a type I-E CRISPR drive the evolution of the US Biological Select Agent, Rathayibacter toxicus.</title>
        <authorList>
            <person name="Davis E.W.II."/>
            <person name="Tabima J.F."/>
            <person name="Weisberg A.J."/>
            <person name="Lopes L.D."/>
            <person name="Wiseman M.S."/>
            <person name="Wiseman M.S."/>
            <person name="Pupko T."/>
            <person name="Belcher M.S."/>
            <person name="Sechler A.J."/>
            <person name="Tancos M.A."/>
            <person name="Schroeder B.K."/>
            <person name="Murray T.D."/>
            <person name="Luster D.G."/>
            <person name="Schneider W.L."/>
            <person name="Rogers E."/>
            <person name="Andreote F.D."/>
            <person name="Grunwald N.J."/>
            <person name="Putnam M.L."/>
            <person name="Chang J.H."/>
        </authorList>
    </citation>
    <scope>NUCLEOTIDE SEQUENCE [LARGE SCALE GENOMIC DNA]</scope>
    <source>
        <strain evidence="3 5">FH99</strain>
    </source>
</reference>
<dbReference type="KEGG" id="rtx:TI83_08230"/>
<keyword evidence="4" id="KW-1185">Reference proteome</keyword>
<feature type="transmembrane region" description="Helical" evidence="1">
    <location>
        <begin position="95"/>
        <end position="113"/>
    </location>
</feature>
<evidence type="ECO:0000313" key="3">
    <source>
        <dbReference type="EMBL" id="PPI14511.1"/>
    </source>
</evidence>
<proteinExistence type="predicted"/>
<dbReference type="Proteomes" id="UP000237966">
    <property type="component" value="Unassembled WGS sequence"/>
</dbReference>
<dbReference type="NCBIfam" id="NF041646">
    <property type="entry name" value="VC0807_fam"/>
    <property type="match status" value="1"/>
</dbReference>
<gene>
    <name evidence="3" type="ORF">C5C51_08065</name>
    <name evidence="2" type="ORF">VT73_01370</name>
</gene>
<dbReference type="OrthoDB" id="3781030at2"/>
<dbReference type="EMBL" id="LBFI01000011">
    <property type="protein sequence ID" value="KKM46944.1"/>
    <property type="molecule type" value="Genomic_DNA"/>
</dbReference>
<comment type="caution">
    <text evidence="2">The sequence shown here is derived from an EMBL/GenBank/DDBJ whole genome shotgun (WGS) entry which is preliminary data.</text>
</comment>
<feature type="transmembrane region" description="Helical" evidence="1">
    <location>
        <begin position="119"/>
        <end position="140"/>
    </location>
</feature>
<protein>
    <recommendedName>
        <fullName evidence="6">DUF3159 domain-containing protein</fullName>
    </recommendedName>
</protein>
<feature type="transmembrane region" description="Helical" evidence="1">
    <location>
        <begin position="183"/>
        <end position="203"/>
    </location>
</feature>
<dbReference type="AlphaFoldDB" id="A0A0C5BFR1"/>
<evidence type="ECO:0000313" key="2">
    <source>
        <dbReference type="EMBL" id="KKM46944.1"/>
    </source>
</evidence>
<evidence type="ECO:0000256" key="1">
    <source>
        <dbReference type="SAM" id="Phobius"/>
    </source>
</evidence>
<evidence type="ECO:0000313" key="5">
    <source>
        <dbReference type="Proteomes" id="UP000237966"/>
    </source>
</evidence>
<feature type="transmembrane region" description="Helical" evidence="1">
    <location>
        <begin position="68"/>
        <end position="88"/>
    </location>
</feature>
<reference evidence="2 4" key="1">
    <citation type="submission" date="2015-04" db="EMBL/GenBank/DDBJ databases">
        <title>Draft genome sequence of Rathayibacter toxicus strain FH-142 (AKA 70134 or CS 32), a Western Australian isolate.</title>
        <authorList>
            <consortium name="Consortium for Microbial Forensics and Genomics (microFORGE)"/>
            <person name="Knight B.M."/>
            <person name="Roberts D.P."/>
            <person name="Lin D."/>
            <person name="Hari K."/>
            <person name="Fletcher J."/>
            <person name="Melcher U."/>
            <person name="Blagden T."/>
            <person name="Luster D.G."/>
            <person name="Sechler A.J."/>
            <person name="Schneider W.L."/>
            <person name="Winegar R.A."/>
        </authorList>
    </citation>
    <scope>NUCLEOTIDE SEQUENCE [LARGE SCALE GENOMIC DNA]</scope>
    <source>
        <strain evidence="2 4">FH142</strain>
    </source>
</reference>
<dbReference type="eggNOG" id="ENOG5032W1X">
    <property type="taxonomic scope" value="Bacteria"/>
</dbReference>